<dbReference type="GO" id="GO:0016813">
    <property type="term" value="F:hydrolase activity, acting on carbon-nitrogen (but not peptide) bonds, in linear amidines"/>
    <property type="evidence" value="ECO:0007669"/>
    <property type="project" value="InterPro"/>
</dbReference>
<name>A0A846RZ89_9MICO</name>
<accession>A0A846RZ89</accession>
<dbReference type="PANTHER" id="PTHR32494">
    <property type="entry name" value="ALLANTOATE DEIMINASE-RELATED"/>
    <property type="match status" value="1"/>
</dbReference>
<protein>
    <submittedName>
        <fullName evidence="2">Acetylornithine deacetylase/succinyl-diaminopimelate desuccinylase-like protein</fullName>
    </submittedName>
</protein>
<dbReference type="EMBL" id="JAATJN010000001">
    <property type="protein sequence ID" value="NJC55993.1"/>
    <property type="molecule type" value="Genomic_DNA"/>
</dbReference>
<proteinExistence type="predicted"/>
<dbReference type="InterPro" id="IPR010158">
    <property type="entry name" value="Amidase_Cbmase"/>
</dbReference>
<evidence type="ECO:0000313" key="3">
    <source>
        <dbReference type="Proteomes" id="UP000576792"/>
    </source>
</evidence>
<dbReference type="AlphaFoldDB" id="A0A846RZ89"/>
<gene>
    <name evidence="2" type="ORF">BKA07_001028</name>
</gene>
<reference evidence="2 3" key="1">
    <citation type="submission" date="2020-03" db="EMBL/GenBank/DDBJ databases">
        <title>Sequencing the genomes of 1000 actinobacteria strains.</title>
        <authorList>
            <person name="Klenk H.-P."/>
        </authorList>
    </citation>
    <scope>NUCLEOTIDE SEQUENCE [LARGE SCALE GENOMIC DNA]</scope>
    <source>
        <strain evidence="2 3">DSM 18964</strain>
    </source>
</reference>
<dbReference type="Gene3D" id="3.40.630.10">
    <property type="entry name" value="Zn peptidases"/>
    <property type="match status" value="1"/>
</dbReference>
<keyword evidence="1" id="KW-0378">Hydrolase</keyword>
<comment type="caution">
    <text evidence="2">The sequence shown here is derived from an EMBL/GenBank/DDBJ whole genome shotgun (WGS) entry which is preliminary data.</text>
</comment>
<dbReference type="RefSeq" id="WP_209043871.1">
    <property type="nucleotide sequence ID" value="NZ_BAAAPQ010000026.1"/>
</dbReference>
<organism evidence="2 3">
    <name type="scientific">Brevibacterium marinum</name>
    <dbReference type="NCBI Taxonomy" id="418643"/>
    <lineage>
        <taxon>Bacteria</taxon>
        <taxon>Bacillati</taxon>
        <taxon>Actinomycetota</taxon>
        <taxon>Actinomycetes</taxon>
        <taxon>Micrococcales</taxon>
        <taxon>Brevibacteriaceae</taxon>
        <taxon>Brevibacterium</taxon>
    </lineage>
</organism>
<dbReference type="Proteomes" id="UP000576792">
    <property type="component" value="Unassembled WGS sequence"/>
</dbReference>
<keyword evidence="3" id="KW-1185">Reference proteome</keyword>
<evidence type="ECO:0000256" key="1">
    <source>
        <dbReference type="ARBA" id="ARBA00022801"/>
    </source>
</evidence>
<dbReference type="PANTHER" id="PTHR32494:SF5">
    <property type="entry name" value="ALLANTOATE AMIDOHYDROLASE"/>
    <property type="match status" value="1"/>
</dbReference>
<sequence length="135" mass="14435">MATVSANRTAPDRLEINGERLWVTLMELAQIGAYDDAETGLAGVNRQSLTDADAEGRNLLVRWMEEADLDVSIDEMGTIFGRMEGADPRLRPVVAGSHIDSVGTAGAFDGCLGVLGAWRSYVRSTIGASGRGAHW</sequence>
<dbReference type="SUPFAM" id="SSF53187">
    <property type="entry name" value="Zn-dependent exopeptidases"/>
    <property type="match status" value="1"/>
</dbReference>
<evidence type="ECO:0000313" key="2">
    <source>
        <dbReference type="EMBL" id="NJC55993.1"/>
    </source>
</evidence>